<evidence type="ECO:0000256" key="1">
    <source>
        <dbReference type="SAM" id="SignalP"/>
    </source>
</evidence>
<dbReference type="EMBL" id="BJYJ01000009">
    <property type="protein sequence ID" value="GEN76354.1"/>
    <property type="molecule type" value="Genomic_DNA"/>
</dbReference>
<dbReference type="InterPro" id="IPR000866">
    <property type="entry name" value="AhpC/TSA"/>
</dbReference>
<dbReference type="SUPFAM" id="SSF52833">
    <property type="entry name" value="Thioredoxin-like"/>
    <property type="match status" value="1"/>
</dbReference>
<dbReference type="AlphaFoldDB" id="A0A511YMD0"/>
<protein>
    <recommendedName>
        <fullName evidence="2">Thioredoxin domain-containing protein</fullName>
    </recommendedName>
</protein>
<dbReference type="GO" id="GO:0016209">
    <property type="term" value="F:antioxidant activity"/>
    <property type="evidence" value="ECO:0007669"/>
    <property type="project" value="InterPro"/>
</dbReference>
<evidence type="ECO:0000313" key="4">
    <source>
        <dbReference type="Proteomes" id="UP000321863"/>
    </source>
</evidence>
<dbReference type="PROSITE" id="PS51352">
    <property type="entry name" value="THIOREDOXIN_2"/>
    <property type="match status" value="1"/>
</dbReference>
<evidence type="ECO:0000259" key="2">
    <source>
        <dbReference type="PROSITE" id="PS51352"/>
    </source>
</evidence>
<proteinExistence type="predicted"/>
<keyword evidence="1" id="KW-0732">Signal</keyword>
<dbReference type="CDD" id="cd02966">
    <property type="entry name" value="TlpA_like_family"/>
    <property type="match status" value="1"/>
</dbReference>
<comment type="caution">
    <text evidence="3">The sequence shown here is derived from an EMBL/GenBank/DDBJ whole genome shotgun (WGS) entry which is preliminary data.</text>
</comment>
<sequence length="177" mass="20900">MIYRLFILLIAFCSTVSGQSGNCGADFLQKEMEIRKSDFSQMYRPGNRMEDHDFGNFRLYDFKSEHILIFFWKTDCPFCKKLLAEIRLILQKNGSKKVQVIGICLDDNRSNWEKHAFVTSEIYPNLRNVYAENGYFSSVAIQYHIYATPSMILLNSDHQFLKLPRNQDELRRMFHCD</sequence>
<dbReference type="InterPro" id="IPR036249">
    <property type="entry name" value="Thioredoxin-like_sf"/>
</dbReference>
<evidence type="ECO:0000313" key="3">
    <source>
        <dbReference type="EMBL" id="GEN76354.1"/>
    </source>
</evidence>
<name>A0A511YMD0_9FLAO</name>
<feature type="domain" description="Thioredoxin" evidence="2">
    <location>
        <begin position="30"/>
        <end position="177"/>
    </location>
</feature>
<keyword evidence="4" id="KW-1185">Reference proteome</keyword>
<dbReference type="InterPro" id="IPR013766">
    <property type="entry name" value="Thioredoxin_domain"/>
</dbReference>
<organism evidence="3 4">
    <name type="scientific">Chryseobacterium hagamense</name>
    <dbReference type="NCBI Taxonomy" id="395935"/>
    <lineage>
        <taxon>Bacteria</taxon>
        <taxon>Pseudomonadati</taxon>
        <taxon>Bacteroidota</taxon>
        <taxon>Flavobacteriia</taxon>
        <taxon>Flavobacteriales</taxon>
        <taxon>Weeksellaceae</taxon>
        <taxon>Chryseobacterium group</taxon>
        <taxon>Chryseobacterium</taxon>
    </lineage>
</organism>
<dbReference type="Proteomes" id="UP000321863">
    <property type="component" value="Unassembled WGS sequence"/>
</dbReference>
<dbReference type="Gene3D" id="3.40.30.10">
    <property type="entry name" value="Glutaredoxin"/>
    <property type="match status" value="1"/>
</dbReference>
<reference evidence="3 4" key="1">
    <citation type="submission" date="2019-07" db="EMBL/GenBank/DDBJ databases">
        <title>Whole genome shotgun sequence of Chryseobacterium hagamense NBRC 105253.</title>
        <authorList>
            <person name="Hosoyama A."/>
            <person name="Uohara A."/>
            <person name="Ohji S."/>
            <person name="Ichikawa N."/>
        </authorList>
    </citation>
    <scope>NUCLEOTIDE SEQUENCE [LARGE SCALE GENOMIC DNA]</scope>
    <source>
        <strain evidence="3 4">NBRC 105253</strain>
    </source>
</reference>
<gene>
    <name evidence="3" type="ORF">CHA01nite_20940</name>
</gene>
<dbReference type="GO" id="GO:0016491">
    <property type="term" value="F:oxidoreductase activity"/>
    <property type="evidence" value="ECO:0007669"/>
    <property type="project" value="InterPro"/>
</dbReference>
<feature type="chain" id="PRO_5021869796" description="Thioredoxin domain-containing protein" evidence="1">
    <location>
        <begin position="19"/>
        <end position="177"/>
    </location>
</feature>
<accession>A0A511YMD0</accession>
<feature type="signal peptide" evidence="1">
    <location>
        <begin position="1"/>
        <end position="18"/>
    </location>
</feature>
<dbReference type="Pfam" id="PF00578">
    <property type="entry name" value="AhpC-TSA"/>
    <property type="match status" value="1"/>
</dbReference>